<reference evidence="2" key="1">
    <citation type="submission" date="2022-11" db="UniProtKB">
        <authorList>
            <consortium name="WormBaseParasite"/>
        </authorList>
    </citation>
    <scope>IDENTIFICATION</scope>
</reference>
<accession>A0AC34FRX5</accession>
<sequence>MYDTYKVYSEMPYYAILRPISESVQNKSLLPTSTTAYLPKDYLKKYMLSFDIAILEFPEGTDFGIEPVKLAKDYIEKEGDKAYITGFGNKTSGVSKVLRHAKMEMIDNCYGTLKICGGNKTYHGLPGDSGGPMIIQRNNQWYQIGVSSTHHDYDSRTRVSSYSTVISPRHLLTSANCVYQHGQKSINQKIQLAEYSSFKSIHGQFYPDFRSKNVQSNIVKPVNVTAYFDVKYKSTMFHNLAIIEFPEGTNFGVEPVTLAKDYVQKYLENETLIVAGYGKYKMKKNMPLVLQHSNASYKLHGPGLDVYNSNNKTFTQDDGGPTLIERNGKFYQIFVNYFLGTPKGSRTSVSAHCDFIEKVTKNEVKCESVAPIYEKPLESTTPTFLPPFSEQIKKLFFQSITKFHLMLQQLDF</sequence>
<protein>
    <submittedName>
        <fullName evidence="2">Peptidase S1 domain-containing protein</fullName>
    </submittedName>
</protein>
<name>A0AC34FRX5_9BILA</name>
<proteinExistence type="predicted"/>
<evidence type="ECO:0000313" key="1">
    <source>
        <dbReference type="Proteomes" id="UP000887579"/>
    </source>
</evidence>
<dbReference type="WBParaSite" id="ES5_v2.g20062.t1">
    <property type="protein sequence ID" value="ES5_v2.g20062.t1"/>
    <property type="gene ID" value="ES5_v2.g20062"/>
</dbReference>
<organism evidence="1 2">
    <name type="scientific">Panagrolaimus sp. ES5</name>
    <dbReference type="NCBI Taxonomy" id="591445"/>
    <lineage>
        <taxon>Eukaryota</taxon>
        <taxon>Metazoa</taxon>
        <taxon>Ecdysozoa</taxon>
        <taxon>Nematoda</taxon>
        <taxon>Chromadorea</taxon>
        <taxon>Rhabditida</taxon>
        <taxon>Tylenchina</taxon>
        <taxon>Panagrolaimomorpha</taxon>
        <taxon>Panagrolaimoidea</taxon>
        <taxon>Panagrolaimidae</taxon>
        <taxon>Panagrolaimus</taxon>
    </lineage>
</organism>
<dbReference type="Proteomes" id="UP000887579">
    <property type="component" value="Unplaced"/>
</dbReference>
<evidence type="ECO:0000313" key="2">
    <source>
        <dbReference type="WBParaSite" id="ES5_v2.g20062.t1"/>
    </source>
</evidence>